<evidence type="ECO:0000256" key="3">
    <source>
        <dbReference type="ARBA" id="ARBA00022840"/>
    </source>
</evidence>
<keyword evidence="3 5" id="KW-0067">ATP-binding</keyword>
<evidence type="ECO:0000256" key="2">
    <source>
        <dbReference type="ARBA" id="ARBA00022741"/>
    </source>
</evidence>
<protein>
    <submittedName>
        <fullName evidence="5">ABC transporter ATP-binding protein</fullName>
    </submittedName>
</protein>
<dbReference type="OrthoDB" id="9805130at2"/>
<evidence type="ECO:0000259" key="4">
    <source>
        <dbReference type="PROSITE" id="PS50893"/>
    </source>
</evidence>
<proteinExistence type="predicted"/>
<dbReference type="SUPFAM" id="SSF52540">
    <property type="entry name" value="P-loop containing nucleoside triphosphate hydrolases"/>
    <property type="match status" value="1"/>
</dbReference>
<keyword evidence="2" id="KW-0547">Nucleotide-binding</keyword>
<dbReference type="EMBL" id="NAAD01000013">
    <property type="protein sequence ID" value="ORJ59124.1"/>
    <property type="molecule type" value="Genomic_DNA"/>
</dbReference>
<dbReference type="Pfam" id="PF00005">
    <property type="entry name" value="ABC_tran"/>
    <property type="match status" value="1"/>
</dbReference>
<dbReference type="RefSeq" id="WP_085010882.1">
    <property type="nucleotide sequence ID" value="NZ_NAAD01000013.1"/>
</dbReference>
<comment type="caution">
    <text evidence="5">The sequence shown here is derived from an EMBL/GenBank/DDBJ whole genome shotgun (WGS) entry which is preliminary data.</text>
</comment>
<dbReference type="InterPro" id="IPR003593">
    <property type="entry name" value="AAA+_ATPase"/>
</dbReference>
<dbReference type="PANTHER" id="PTHR42939:SF1">
    <property type="entry name" value="ABC TRANSPORTER ATP-BINDING PROTEIN ALBC-RELATED"/>
    <property type="match status" value="1"/>
</dbReference>
<sequence length="293" mass="32414">MSTIEIRNLHKTYKGKRRNQVRALTDLNLTVEQGEVFGFLGPNGAGKSTTIKILTGQIAPTKGLALINGVPVTNPSARSSLGYLPENPAFYQFLTAEEYLFFVGRIQQMDASAIRAAAQRVLGLLELDHAARRPIKGYSKGMVQRLGLAQALLHDPDLLIFDEPMSGLDPVGRALVKKIIKQLKQEGKTVFFSTHITTDVEEVCDRVAVLVNGRLQALEAVDTLLQKGIEGYRIFGRMPGAEASQRLVSPSELKTTLENLLQTDFQVERIEPVRQNLEDFFLATIKDSPNADR</sequence>
<keyword evidence="1" id="KW-0813">Transport</keyword>
<feature type="domain" description="ABC transporter" evidence="4">
    <location>
        <begin position="4"/>
        <end position="237"/>
    </location>
</feature>
<dbReference type="Gene3D" id="3.40.50.300">
    <property type="entry name" value="P-loop containing nucleotide triphosphate hydrolases"/>
    <property type="match status" value="1"/>
</dbReference>
<accession>A0A1X0Y216</accession>
<dbReference type="InterPro" id="IPR027417">
    <property type="entry name" value="P-loop_NTPase"/>
</dbReference>
<dbReference type="AlphaFoldDB" id="A0A1X0Y216"/>
<dbReference type="PANTHER" id="PTHR42939">
    <property type="entry name" value="ABC TRANSPORTER ATP-BINDING PROTEIN ALBC-RELATED"/>
    <property type="match status" value="1"/>
</dbReference>
<dbReference type="Proteomes" id="UP000193136">
    <property type="component" value="Unassembled WGS sequence"/>
</dbReference>
<evidence type="ECO:0000256" key="1">
    <source>
        <dbReference type="ARBA" id="ARBA00022448"/>
    </source>
</evidence>
<name>A0A1X0Y216_9BACT</name>
<reference evidence="5 6" key="1">
    <citation type="submission" date="2017-03" db="EMBL/GenBank/DDBJ databases">
        <title>Genome sequence of Geothermobacter sp. EPR-M, Deep-Sea Iron Reducer.</title>
        <authorList>
            <person name="Tully B."/>
            <person name="Savalia P."/>
            <person name="Abuyen K."/>
            <person name="Baughan C."/>
            <person name="Romero E."/>
            <person name="Ronkowski C."/>
            <person name="Torres B."/>
            <person name="Tremblay J."/>
            <person name="Trujillo A."/>
            <person name="Tyler M."/>
            <person name="Perez-Rodriguez I."/>
            <person name="Amend J."/>
        </authorList>
    </citation>
    <scope>NUCLEOTIDE SEQUENCE [LARGE SCALE GENOMIC DNA]</scope>
    <source>
        <strain evidence="5 6">EPR-M</strain>
    </source>
</reference>
<dbReference type="CDD" id="cd03230">
    <property type="entry name" value="ABC_DR_subfamily_A"/>
    <property type="match status" value="1"/>
</dbReference>
<dbReference type="GO" id="GO:0016887">
    <property type="term" value="F:ATP hydrolysis activity"/>
    <property type="evidence" value="ECO:0007669"/>
    <property type="project" value="InterPro"/>
</dbReference>
<evidence type="ECO:0000313" key="6">
    <source>
        <dbReference type="Proteomes" id="UP000193136"/>
    </source>
</evidence>
<dbReference type="InterPro" id="IPR003439">
    <property type="entry name" value="ABC_transporter-like_ATP-bd"/>
</dbReference>
<gene>
    <name evidence="5" type="ORF">B5V00_11185</name>
</gene>
<dbReference type="InterPro" id="IPR051782">
    <property type="entry name" value="ABC_Transporter_VariousFunc"/>
</dbReference>
<organism evidence="5 6">
    <name type="scientific">Geothermobacter hydrogeniphilus</name>
    <dbReference type="NCBI Taxonomy" id="1969733"/>
    <lineage>
        <taxon>Bacteria</taxon>
        <taxon>Pseudomonadati</taxon>
        <taxon>Thermodesulfobacteriota</taxon>
        <taxon>Desulfuromonadia</taxon>
        <taxon>Desulfuromonadales</taxon>
        <taxon>Geothermobacteraceae</taxon>
        <taxon>Geothermobacter</taxon>
    </lineage>
</organism>
<dbReference type="GO" id="GO:0005524">
    <property type="term" value="F:ATP binding"/>
    <property type="evidence" value="ECO:0007669"/>
    <property type="project" value="UniProtKB-KW"/>
</dbReference>
<dbReference type="PROSITE" id="PS50893">
    <property type="entry name" value="ABC_TRANSPORTER_2"/>
    <property type="match status" value="1"/>
</dbReference>
<evidence type="ECO:0000313" key="5">
    <source>
        <dbReference type="EMBL" id="ORJ59124.1"/>
    </source>
</evidence>
<dbReference type="STRING" id="1969733.B5V00_11185"/>
<keyword evidence="6" id="KW-1185">Reference proteome</keyword>
<dbReference type="SMART" id="SM00382">
    <property type="entry name" value="AAA"/>
    <property type="match status" value="1"/>
</dbReference>